<dbReference type="InterPro" id="IPR000742">
    <property type="entry name" value="EGF"/>
</dbReference>
<feature type="disulfide bond" evidence="8">
    <location>
        <begin position="113"/>
        <end position="122"/>
    </location>
</feature>
<dbReference type="CDD" id="cd00054">
    <property type="entry name" value="EGF_CA"/>
    <property type="match status" value="4"/>
</dbReference>
<feature type="transmembrane region" description="Helical" evidence="9">
    <location>
        <begin position="439"/>
        <end position="462"/>
    </location>
</feature>
<keyword evidence="9" id="KW-0472">Membrane</keyword>
<evidence type="ECO:0000256" key="7">
    <source>
        <dbReference type="ARBA" id="ARBA00023180"/>
    </source>
</evidence>
<dbReference type="InterPro" id="IPR000152">
    <property type="entry name" value="EGF-type_Asp/Asn_hydroxyl_site"/>
</dbReference>
<dbReference type="PANTHER" id="PTHR24044">
    <property type="entry name" value="NOTCH LIGAND FAMILY MEMBER"/>
    <property type="match status" value="1"/>
</dbReference>
<feature type="domain" description="EGF-like" evidence="10">
    <location>
        <begin position="87"/>
        <end position="123"/>
    </location>
</feature>
<dbReference type="PROSITE" id="PS50026">
    <property type="entry name" value="EGF_3"/>
    <property type="match status" value="7"/>
</dbReference>
<dbReference type="Proteomes" id="UP000814243">
    <property type="component" value="Unassembled WGS sequence"/>
</dbReference>
<dbReference type="SMART" id="SM00181">
    <property type="entry name" value="EGF"/>
    <property type="match status" value="8"/>
</dbReference>
<keyword evidence="9" id="KW-1133">Transmembrane helix</keyword>
<feature type="domain" description="EGF-like" evidence="10">
    <location>
        <begin position="384"/>
        <end position="423"/>
    </location>
</feature>
<dbReference type="PRINTS" id="PR00010">
    <property type="entry name" value="EGFBLOOD"/>
</dbReference>
<feature type="domain" description="EGF-like" evidence="10">
    <location>
        <begin position="51"/>
        <end position="85"/>
    </location>
</feature>
<evidence type="ECO:0000256" key="6">
    <source>
        <dbReference type="ARBA" id="ARBA00023157"/>
    </source>
</evidence>
<evidence type="ECO:0000256" key="3">
    <source>
        <dbReference type="ARBA" id="ARBA00022536"/>
    </source>
</evidence>
<dbReference type="GO" id="GO:0007399">
    <property type="term" value="P:nervous system development"/>
    <property type="evidence" value="ECO:0007669"/>
    <property type="project" value="UniProtKB-ARBA"/>
</dbReference>
<feature type="domain" description="EGF-like" evidence="10">
    <location>
        <begin position="297"/>
        <end position="337"/>
    </location>
</feature>
<dbReference type="GO" id="GO:0005576">
    <property type="term" value="C:extracellular region"/>
    <property type="evidence" value="ECO:0007669"/>
    <property type="project" value="UniProtKB-SubCell"/>
</dbReference>
<feature type="disulfide bond" evidence="8">
    <location>
        <begin position="75"/>
        <end position="84"/>
    </location>
</feature>
<dbReference type="PROSITE" id="PS01186">
    <property type="entry name" value="EGF_2"/>
    <property type="match status" value="5"/>
</dbReference>
<keyword evidence="2" id="KW-0964">Secreted</keyword>
<sequence>MGAVHVGGLLLPYFSEQELFVGATAALLAAQPHYALDAGRAWGAGAGLGCVLCLERDCQHGGHCADVRSSYACACPPGYAGDFCQLDVDECAAHQCQNGAVCKDGVASYTCICPDGFEGDFCERDIDECASSPCLHGGTCKDAAGGYSCACAPAWHGPTCAAPRDRTCAHRPCAPAASACVDAPPEPATGNNFTCVCNEGFEGVYCEYAFCEVKPCVHGTCVNDTKIIPMTAIPTQVDVELSNCSRALFLVPRPAVVSRVLRRNRRIDTVSSGYVWCVQRARCECALGYEGRWCEAERDACAEGGAAACLHGGRCLRAPGDYSCDCHNTGWTGARCELDVDECAAGLVSCGPGHCLNLNGSYTCLCAAGFCGIECSLKDPCYGDGDGNSTGPCLHGGRCEQRCGARTDYVCHCEPGWTGHNCSQPLAAEASGGAASSTVLIGVGAALLGLALVGAALGALGAQARRKRATRGTYSPSGQEYCNPRAEMMQHALKPPPEERLI</sequence>
<feature type="disulfide bond" evidence="8">
    <location>
        <begin position="151"/>
        <end position="160"/>
    </location>
</feature>
<dbReference type="SMART" id="SM00179">
    <property type="entry name" value="EGF_CA"/>
    <property type="match status" value="7"/>
</dbReference>
<dbReference type="FunFam" id="2.10.25.10:FF:000004">
    <property type="entry name" value="Neurogenic locus notch 1"/>
    <property type="match status" value="1"/>
</dbReference>
<accession>A0A922MSK3</accession>
<evidence type="ECO:0000259" key="10">
    <source>
        <dbReference type="PROSITE" id="PS50026"/>
    </source>
</evidence>
<dbReference type="GO" id="GO:0005112">
    <property type="term" value="F:Notch binding"/>
    <property type="evidence" value="ECO:0007669"/>
    <property type="project" value="TreeGrafter"/>
</dbReference>
<reference evidence="11" key="1">
    <citation type="journal article" date="2021" name="G3 (Bethesda)">
        <title>Genome and transcriptome analysis of the beet armyworm Spodoptera exigua reveals targets for pest control. .</title>
        <authorList>
            <person name="Simon S."/>
            <person name="Breeschoten T."/>
            <person name="Jansen H.J."/>
            <person name="Dirks R.P."/>
            <person name="Schranz M.E."/>
            <person name="Ros V.I.D."/>
        </authorList>
    </citation>
    <scope>NUCLEOTIDE SEQUENCE</scope>
    <source>
        <strain evidence="11">TB_SE_WUR_2020</strain>
    </source>
</reference>
<keyword evidence="5" id="KW-0677">Repeat</keyword>
<gene>
    <name evidence="11" type="ORF">HF086_010510</name>
</gene>
<feature type="domain" description="EGF-like" evidence="10">
    <location>
        <begin position="339"/>
        <end position="376"/>
    </location>
</feature>
<dbReference type="InterPro" id="IPR018097">
    <property type="entry name" value="EGF_Ca-bd_CS"/>
</dbReference>
<keyword evidence="3 8" id="KW-0245">EGF-like domain</keyword>
<dbReference type="PROSITE" id="PS00010">
    <property type="entry name" value="ASX_HYDROXYL"/>
    <property type="match status" value="4"/>
</dbReference>
<proteinExistence type="predicted"/>
<feature type="disulfide bond" evidence="8">
    <location>
        <begin position="366"/>
        <end position="375"/>
    </location>
</feature>
<dbReference type="PANTHER" id="PTHR24044:SF420">
    <property type="entry name" value="DELTA AND NOTCH-LIKE EPIDERMAL GROWTH FACTOR-RELATED RECEPTOR ISOFORM X1"/>
    <property type="match status" value="1"/>
</dbReference>
<feature type="disulfide bond" evidence="8">
    <location>
        <begin position="413"/>
        <end position="422"/>
    </location>
</feature>
<dbReference type="InterPro" id="IPR001881">
    <property type="entry name" value="EGF-like_Ca-bd_dom"/>
</dbReference>
<evidence type="ECO:0000256" key="2">
    <source>
        <dbReference type="ARBA" id="ARBA00022525"/>
    </source>
</evidence>
<dbReference type="InterPro" id="IPR049883">
    <property type="entry name" value="NOTCH1_EGF-like"/>
</dbReference>
<comment type="caution">
    <text evidence="8">Lacks conserved residue(s) required for the propagation of feature annotation.</text>
</comment>
<evidence type="ECO:0000256" key="4">
    <source>
        <dbReference type="ARBA" id="ARBA00022729"/>
    </source>
</evidence>
<comment type="subcellular location">
    <subcellularLocation>
        <location evidence="1">Secreted</location>
    </subcellularLocation>
</comment>
<dbReference type="SUPFAM" id="SSF57196">
    <property type="entry name" value="EGF/Laminin"/>
    <property type="match status" value="6"/>
</dbReference>
<keyword evidence="6 8" id="KW-1015">Disulfide bond</keyword>
<evidence type="ECO:0000256" key="5">
    <source>
        <dbReference type="ARBA" id="ARBA00022737"/>
    </source>
</evidence>
<dbReference type="EMBL" id="JACEFF010000207">
    <property type="protein sequence ID" value="KAH9641998.1"/>
    <property type="molecule type" value="Genomic_DNA"/>
</dbReference>
<dbReference type="AlphaFoldDB" id="A0A922MSK3"/>
<dbReference type="FunFam" id="2.10.25.10:FF:000045">
    <property type="entry name" value="Slit guidance ligand 2"/>
    <property type="match status" value="1"/>
</dbReference>
<keyword evidence="9" id="KW-0812">Transmembrane</keyword>
<dbReference type="Pfam" id="PF07645">
    <property type="entry name" value="EGF_CA"/>
    <property type="match status" value="1"/>
</dbReference>
<dbReference type="PROSITE" id="PS01187">
    <property type="entry name" value="EGF_CA"/>
    <property type="match status" value="3"/>
</dbReference>
<dbReference type="Gene3D" id="2.10.25.10">
    <property type="entry name" value="Laminin"/>
    <property type="match status" value="8"/>
</dbReference>
<evidence type="ECO:0000256" key="8">
    <source>
        <dbReference type="PROSITE-ProRule" id="PRU00076"/>
    </source>
</evidence>
<evidence type="ECO:0000256" key="9">
    <source>
        <dbReference type="SAM" id="Phobius"/>
    </source>
</evidence>
<dbReference type="PROSITE" id="PS00022">
    <property type="entry name" value="EGF_1"/>
    <property type="match status" value="6"/>
</dbReference>
<name>A0A922MSK3_SPOEX</name>
<evidence type="ECO:0000313" key="11">
    <source>
        <dbReference type="EMBL" id="KAH9641998.1"/>
    </source>
</evidence>
<protein>
    <recommendedName>
        <fullName evidence="10">EGF-like domain-containing protein</fullName>
    </recommendedName>
</protein>
<feature type="disulfide bond" evidence="8">
    <location>
        <begin position="197"/>
        <end position="206"/>
    </location>
</feature>
<dbReference type="Pfam" id="PF00008">
    <property type="entry name" value="EGF"/>
    <property type="match status" value="5"/>
</dbReference>
<organism evidence="11 12">
    <name type="scientific">Spodoptera exigua</name>
    <name type="common">Beet armyworm</name>
    <name type="synonym">Noctua fulgens</name>
    <dbReference type="NCBI Taxonomy" id="7107"/>
    <lineage>
        <taxon>Eukaryota</taxon>
        <taxon>Metazoa</taxon>
        <taxon>Ecdysozoa</taxon>
        <taxon>Arthropoda</taxon>
        <taxon>Hexapoda</taxon>
        <taxon>Insecta</taxon>
        <taxon>Pterygota</taxon>
        <taxon>Neoptera</taxon>
        <taxon>Endopterygota</taxon>
        <taxon>Lepidoptera</taxon>
        <taxon>Glossata</taxon>
        <taxon>Ditrysia</taxon>
        <taxon>Noctuoidea</taxon>
        <taxon>Noctuidae</taxon>
        <taxon>Amphipyrinae</taxon>
        <taxon>Spodoptera</taxon>
    </lineage>
</organism>
<keyword evidence="4" id="KW-0732">Signal</keyword>
<dbReference type="FunFam" id="2.10.25.10:FF:000123">
    <property type="entry name" value="Crumbs homolog 1 (Drosophila)"/>
    <property type="match status" value="1"/>
</dbReference>
<dbReference type="GO" id="GO:0005509">
    <property type="term" value="F:calcium ion binding"/>
    <property type="evidence" value="ECO:0007669"/>
    <property type="project" value="InterPro"/>
</dbReference>
<keyword evidence="7" id="KW-0325">Glycoprotein</keyword>
<evidence type="ECO:0000256" key="1">
    <source>
        <dbReference type="ARBA" id="ARBA00004613"/>
    </source>
</evidence>
<feature type="domain" description="EGF-like" evidence="10">
    <location>
        <begin position="164"/>
        <end position="207"/>
    </location>
</feature>
<evidence type="ECO:0000313" key="12">
    <source>
        <dbReference type="Proteomes" id="UP000814243"/>
    </source>
</evidence>
<comment type="caution">
    <text evidence="11">The sequence shown here is derived from an EMBL/GenBank/DDBJ whole genome shotgun (WGS) entry which is preliminary data.</text>
</comment>
<dbReference type="InterPro" id="IPR050906">
    <property type="entry name" value="Notch_signaling"/>
</dbReference>
<feature type="domain" description="EGF-like" evidence="10">
    <location>
        <begin position="125"/>
        <end position="161"/>
    </location>
</feature>